<organism evidence="2 3">
    <name type="scientific">Parvularcula maris</name>
    <dbReference type="NCBI Taxonomy" id="2965077"/>
    <lineage>
        <taxon>Bacteria</taxon>
        <taxon>Pseudomonadati</taxon>
        <taxon>Pseudomonadota</taxon>
        <taxon>Alphaproteobacteria</taxon>
        <taxon>Parvularculales</taxon>
        <taxon>Parvularculaceae</taxon>
        <taxon>Parvularcula</taxon>
    </lineage>
</organism>
<keyword evidence="3" id="KW-1185">Reference proteome</keyword>
<comment type="caution">
    <text evidence="2">The sequence shown here is derived from an EMBL/GenBank/DDBJ whole genome shotgun (WGS) entry which is preliminary data.</text>
</comment>
<protein>
    <submittedName>
        <fullName evidence="2">Uncharacterized protein</fullName>
    </submittedName>
</protein>
<evidence type="ECO:0000313" key="2">
    <source>
        <dbReference type="EMBL" id="MCQ8185086.1"/>
    </source>
</evidence>
<evidence type="ECO:0000256" key="1">
    <source>
        <dbReference type="SAM" id="Phobius"/>
    </source>
</evidence>
<dbReference type="Proteomes" id="UP001142610">
    <property type="component" value="Unassembled WGS sequence"/>
</dbReference>
<sequence length="156" mass="17457">MKLTVRRLPLLAALGFAVTTSLILLTRTSAMEAGLFLPIFVLFLLLVLYAIAYHLRKPVLIALDAEGKGAIPKLPHLLARQDPRRFEAHGTTIAYEDYYLIFDPALRTTSGERIEKLYLNPKQVSGGLARIEAFTRFARQFAPTPTLAPEETTYEP</sequence>
<accession>A0A9X2RIK7</accession>
<keyword evidence="1" id="KW-0812">Transmembrane</keyword>
<gene>
    <name evidence="2" type="ORF">NOG11_06745</name>
</gene>
<proteinExistence type="predicted"/>
<keyword evidence="1" id="KW-0472">Membrane</keyword>
<feature type="transmembrane region" description="Helical" evidence="1">
    <location>
        <begin position="35"/>
        <end position="55"/>
    </location>
</feature>
<dbReference type="EMBL" id="JANIBC010000003">
    <property type="protein sequence ID" value="MCQ8185086.1"/>
    <property type="molecule type" value="Genomic_DNA"/>
</dbReference>
<reference evidence="2" key="1">
    <citation type="submission" date="2022-07" db="EMBL/GenBank/DDBJ databases">
        <title>Parvularcula maris sp. nov., an algicidal bacterium isolated from seawater.</title>
        <authorList>
            <person name="Li F."/>
        </authorList>
    </citation>
    <scope>NUCLEOTIDE SEQUENCE</scope>
    <source>
        <strain evidence="2">BGMRC 0090</strain>
    </source>
</reference>
<evidence type="ECO:0000313" key="3">
    <source>
        <dbReference type="Proteomes" id="UP001142610"/>
    </source>
</evidence>
<name>A0A9X2RIK7_9PROT</name>
<dbReference type="AlphaFoldDB" id="A0A9X2RIK7"/>
<dbReference type="RefSeq" id="WP_256618947.1">
    <property type="nucleotide sequence ID" value="NZ_JANIBC010000003.1"/>
</dbReference>
<keyword evidence="1" id="KW-1133">Transmembrane helix</keyword>